<gene>
    <name evidence="1" type="ORF">B1A_03394</name>
</gene>
<organism evidence="1">
    <name type="scientific">mine drainage metagenome</name>
    <dbReference type="NCBI Taxonomy" id="410659"/>
    <lineage>
        <taxon>unclassified sequences</taxon>
        <taxon>metagenomes</taxon>
        <taxon>ecological metagenomes</taxon>
    </lineage>
</organism>
<reference evidence="1" key="2">
    <citation type="journal article" date="2014" name="ISME J.">
        <title>Microbial stratification in low pH oxic and suboxic macroscopic growths along an acid mine drainage.</title>
        <authorList>
            <person name="Mendez-Garcia C."/>
            <person name="Mesa V."/>
            <person name="Sprenger R.R."/>
            <person name="Richter M."/>
            <person name="Diez M.S."/>
            <person name="Solano J."/>
            <person name="Bargiela R."/>
            <person name="Golyshina O.V."/>
            <person name="Manteca A."/>
            <person name="Ramos J.L."/>
            <person name="Gallego J.R."/>
            <person name="Llorente I."/>
            <person name="Martins Dos Santos V.A."/>
            <person name="Jensen O.N."/>
            <person name="Pelaez A.I."/>
            <person name="Sanchez J."/>
            <person name="Ferrer M."/>
        </authorList>
    </citation>
    <scope>NUCLEOTIDE SEQUENCE</scope>
</reference>
<keyword evidence="1" id="KW-0418">Kinase</keyword>
<comment type="caution">
    <text evidence="1">The sequence shown here is derived from an EMBL/GenBank/DDBJ whole genome shotgun (WGS) entry which is preliminary data.</text>
</comment>
<sequence length="254" mass="29054">MLFEKSKNKGDYEKKIISEMKTATSEIARITAEMHEGLSSLKGKEFEPIFIGKEYTHKIRSDALDMVKAISDYNIDLKVGIEIKSSNELCKSLENLLEKIDINKIEGSMAIRVHGDFHLGQILKTVRGPMIIDFEGEPLRTDRERSSKQSPMKDVAGMIRSIDYVLNFSVQNMGGNSELARKESNILRNIFLEEYWNSAAGLNLIPSSFVKFEKSSEYFELEKAIYELNYELKNRLEWVGIPGNAIVKIIQMMR</sequence>
<keyword evidence="1" id="KW-0808">Transferase</keyword>
<name>T1D4A4_9ZZZZ</name>
<dbReference type="AlphaFoldDB" id="T1D4A4"/>
<accession>T1D4A4</accession>
<dbReference type="EMBL" id="AUZX01002495">
    <property type="protein sequence ID" value="EQD76344.1"/>
    <property type="molecule type" value="Genomic_DNA"/>
</dbReference>
<dbReference type="Gene3D" id="3.90.1200.10">
    <property type="match status" value="1"/>
</dbReference>
<dbReference type="InterPro" id="IPR011009">
    <property type="entry name" value="Kinase-like_dom_sf"/>
</dbReference>
<dbReference type="SUPFAM" id="SSF56112">
    <property type="entry name" value="Protein kinase-like (PK-like)"/>
    <property type="match status" value="1"/>
</dbReference>
<reference evidence="1" key="1">
    <citation type="submission" date="2013-08" db="EMBL/GenBank/DDBJ databases">
        <authorList>
            <person name="Mendez C."/>
            <person name="Richter M."/>
            <person name="Ferrer M."/>
            <person name="Sanchez J."/>
        </authorList>
    </citation>
    <scope>NUCLEOTIDE SEQUENCE</scope>
</reference>
<protein>
    <submittedName>
        <fullName evidence="1">Trehalose synthase-fused probable maltokinase</fullName>
    </submittedName>
</protein>
<evidence type="ECO:0000313" key="1">
    <source>
        <dbReference type="EMBL" id="EQD76344.1"/>
    </source>
</evidence>
<proteinExistence type="predicted"/>
<dbReference type="GO" id="GO:0016301">
    <property type="term" value="F:kinase activity"/>
    <property type="evidence" value="ECO:0007669"/>
    <property type="project" value="UniProtKB-KW"/>
</dbReference>